<sequence>MQKPGVLVILLFFLLLISCEQKETIKEEKESDDIYYSFKHPETGQEYQIVHAYKLYENYENRIREDSSKPNFWQFDEEVIEPIVDACYQDAVFFAGNFDLTVKAPENMEEINEIIKIMDEKKLNKTIQEALLKSSDYISSENKTNICIFPVEEDQITHGMDAWGAGKISVYYNKYYSEEFIKTTIAHEYNHSVWFEKYYKEDEEETVLDRLILEGKAVMFQKLVYPDIEVENLYYNFKKDFWKQIEPDLQTYDLKRASEILNGGDKLPPNYGYSEGYNMVRTYLNKHPDLTPEEWTGLTSQEIFEEGNYIEHYQ</sequence>
<dbReference type="AlphaFoldDB" id="A0A7Y0PMA6"/>
<feature type="domain" description="DUF2268" evidence="1">
    <location>
        <begin position="124"/>
        <end position="304"/>
    </location>
</feature>
<accession>A0A7Y0PMA6</accession>
<dbReference type="PROSITE" id="PS51257">
    <property type="entry name" value="PROKAR_LIPOPROTEIN"/>
    <property type="match status" value="1"/>
</dbReference>
<proteinExistence type="predicted"/>
<organism evidence="2 3">
    <name type="scientific">Niallia alba</name>
    <dbReference type="NCBI Taxonomy" id="2729105"/>
    <lineage>
        <taxon>Bacteria</taxon>
        <taxon>Bacillati</taxon>
        <taxon>Bacillota</taxon>
        <taxon>Bacilli</taxon>
        <taxon>Bacillales</taxon>
        <taxon>Bacillaceae</taxon>
        <taxon>Niallia</taxon>
    </lineage>
</organism>
<dbReference type="RefSeq" id="WP_169188473.1">
    <property type="nucleotide sequence ID" value="NZ_JABBPK010000001.1"/>
</dbReference>
<protein>
    <submittedName>
        <fullName evidence="2">DUF2268 domain-containing protein</fullName>
    </submittedName>
</protein>
<evidence type="ECO:0000259" key="1">
    <source>
        <dbReference type="Pfam" id="PF10026"/>
    </source>
</evidence>
<evidence type="ECO:0000313" key="3">
    <source>
        <dbReference type="Proteomes" id="UP000588491"/>
    </source>
</evidence>
<dbReference type="Pfam" id="PF10026">
    <property type="entry name" value="DUF2268"/>
    <property type="match status" value="1"/>
</dbReference>
<dbReference type="EMBL" id="JABBPK010000001">
    <property type="protein sequence ID" value="NMO77570.1"/>
    <property type="molecule type" value="Genomic_DNA"/>
</dbReference>
<dbReference type="Proteomes" id="UP000588491">
    <property type="component" value="Unassembled WGS sequence"/>
</dbReference>
<gene>
    <name evidence="2" type="ORF">HHU08_11245</name>
</gene>
<comment type="caution">
    <text evidence="2">The sequence shown here is derived from an EMBL/GenBank/DDBJ whole genome shotgun (WGS) entry which is preliminary data.</text>
</comment>
<dbReference type="InterPro" id="IPR018728">
    <property type="entry name" value="DUF2268"/>
</dbReference>
<keyword evidence="3" id="KW-1185">Reference proteome</keyword>
<reference evidence="2 3" key="1">
    <citation type="submission" date="2020-04" db="EMBL/GenBank/DDBJ databases">
        <title>Bacillus sp. UniB3 isolated from commercial digestive syrup.</title>
        <authorList>
            <person name="Thorat V."/>
            <person name="Kirdat K."/>
            <person name="Tiwarekar B."/>
            <person name="Yadav A."/>
        </authorList>
    </citation>
    <scope>NUCLEOTIDE SEQUENCE [LARGE SCALE GENOMIC DNA]</scope>
    <source>
        <strain evidence="2 3">UniB3</strain>
    </source>
</reference>
<name>A0A7Y0PMA6_9BACI</name>
<evidence type="ECO:0000313" key="2">
    <source>
        <dbReference type="EMBL" id="NMO77570.1"/>
    </source>
</evidence>